<keyword evidence="3" id="KW-1185">Reference proteome</keyword>
<evidence type="ECO:0000313" key="2">
    <source>
        <dbReference type="EMBL" id="KAH0930014.1"/>
    </source>
</evidence>
<dbReference type="EMBL" id="JAGKQM010000004">
    <property type="protein sequence ID" value="KAH0930014.1"/>
    <property type="molecule type" value="Genomic_DNA"/>
</dbReference>
<name>A0ABQ8DKY1_BRANA</name>
<evidence type="ECO:0000256" key="1">
    <source>
        <dbReference type="SAM" id="MobiDB-lite"/>
    </source>
</evidence>
<accession>A0ABQ8DKY1</accession>
<feature type="region of interest" description="Disordered" evidence="1">
    <location>
        <begin position="93"/>
        <end position="123"/>
    </location>
</feature>
<organism evidence="2 3">
    <name type="scientific">Brassica napus</name>
    <name type="common">Rape</name>
    <dbReference type="NCBI Taxonomy" id="3708"/>
    <lineage>
        <taxon>Eukaryota</taxon>
        <taxon>Viridiplantae</taxon>
        <taxon>Streptophyta</taxon>
        <taxon>Embryophyta</taxon>
        <taxon>Tracheophyta</taxon>
        <taxon>Spermatophyta</taxon>
        <taxon>Magnoliopsida</taxon>
        <taxon>eudicotyledons</taxon>
        <taxon>Gunneridae</taxon>
        <taxon>Pentapetalae</taxon>
        <taxon>rosids</taxon>
        <taxon>malvids</taxon>
        <taxon>Brassicales</taxon>
        <taxon>Brassicaceae</taxon>
        <taxon>Brassiceae</taxon>
        <taxon>Brassica</taxon>
    </lineage>
</organism>
<comment type="caution">
    <text evidence="2">The sequence shown here is derived from an EMBL/GenBank/DDBJ whole genome shotgun (WGS) entry which is preliminary data.</text>
</comment>
<sequence>MYLGPNLNQKNELISGIDFCVRSFWWWCLCHVANGDRRYEAVERRGHLVSTHSLRLPLLSLSLSPSKAITGGVTPRREPDGFTVQSKDLPAHRISTSFRPPSSILTDSRRISPSSSESNDTRKENLSKLAILDTLLTKPGTLSEAEEVVKNKLLAQLF</sequence>
<reference evidence="2 3" key="1">
    <citation type="submission" date="2021-05" db="EMBL/GenBank/DDBJ databases">
        <title>Genome Assembly of Synthetic Allotetraploid Brassica napus Reveals Homoeologous Exchanges between Subgenomes.</title>
        <authorList>
            <person name="Davis J.T."/>
        </authorList>
    </citation>
    <scope>NUCLEOTIDE SEQUENCE [LARGE SCALE GENOMIC DNA]</scope>
    <source>
        <strain evidence="3">cv. Da-Ae</strain>
        <tissue evidence="2">Seedling</tissue>
    </source>
</reference>
<proteinExistence type="predicted"/>
<feature type="compositionally biased region" description="Polar residues" evidence="1">
    <location>
        <begin position="94"/>
        <end position="106"/>
    </location>
</feature>
<dbReference type="Proteomes" id="UP000824890">
    <property type="component" value="Unassembled WGS sequence"/>
</dbReference>
<protein>
    <submittedName>
        <fullName evidence="2">Uncharacterized protein</fullName>
    </submittedName>
</protein>
<gene>
    <name evidence="2" type="ORF">HID58_015741</name>
</gene>
<evidence type="ECO:0000313" key="3">
    <source>
        <dbReference type="Proteomes" id="UP000824890"/>
    </source>
</evidence>